<dbReference type="AlphaFoldDB" id="Q4DLR9"/>
<reference evidence="3 4" key="1">
    <citation type="journal article" date="2005" name="Science">
        <title>The genome sequence of Trypanosoma cruzi, etiologic agent of Chagas disease.</title>
        <authorList>
            <person name="El-Sayed N.M."/>
            <person name="Myler P.J."/>
            <person name="Bartholomeu D.C."/>
            <person name="Nilsson D."/>
            <person name="Aggarwal G."/>
            <person name="Tran A.N."/>
            <person name="Ghedin E."/>
            <person name="Worthey E.A."/>
            <person name="Delcher A.L."/>
            <person name="Blandin G."/>
            <person name="Westenberger S.J."/>
            <person name="Caler E."/>
            <person name="Cerqueira G.C."/>
            <person name="Branche C."/>
            <person name="Haas B."/>
            <person name="Anupama A."/>
            <person name="Arner E."/>
            <person name="Aslund L."/>
            <person name="Attipoe P."/>
            <person name="Bontempi E."/>
            <person name="Bringaud F."/>
            <person name="Burton P."/>
            <person name="Cadag E."/>
            <person name="Campbell D.A."/>
            <person name="Carrington M."/>
            <person name="Crabtree J."/>
            <person name="Darban H."/>
            <person name="da Silveira J.F."/>
            <person name="de Jong P."/>
            <person name="Edwards K."/>
            <person name="Englund P.T."/>
            <person name="Fazelina G."/>
            <person name="Feldblyum T."/>
            <person name="Ferella M."/>
            <person name="Frasch A.C."/>
            <person name="Gull K."/>
            <person name="Horn D."/>
            <person name="Hou L."/>
            <person name="Huang Y."/>
            <person name="Kindlund E."/>
            <person name="Klingbeil M."/>
            <person name="Kluge S."/>
            <person name="Koo H."/>
            <person name="Lacerda D."/>
            <person name="Levin M.J."/>
            <person name="Lorenzi H."/>
            <person name="Louie T."/>
            <person name="Machado C.R."/>
            <person name="McCulloch R."/>
            <person name="McKenna A."/>
            <person name="Mizuno Y."/>
            <person name="Mottram J.C."/>
            <person name="Nelson S."/>
            <person name="Ochaya S."/>
            <person name="Osoegawa K."/>
            <person name="Pai G."/>
            <person name="Parsons M."/>
            <person name="Pentony M."/>
            <person name="Pettersson U."/>
            <person name="Pop M."/>
            <person name="Ramirez J.L."/>
            <person name="Rinta J."/>
            <person name="Robertson L."/>
            <person name="Salzberg S.L."/>
            <person name="Sanchez D.O."/>
            <person name="Seyler A."/>
            <person name="Sharma R."/>
            <person name="Shetty J."/>
            <person name="Simpson A.J."/>
            <person name="Sisk E."/>
            <person name="Tammi M.T."/>
            <person name="Tarleton R."/>
            <person name="Teixeira S."/>
            <person name="Van Aken S."/>
            <person name="Vogt C."/>
            <person name="Ward P.N."/>
            <person name="Wickstead B."/>
            <person name="Wortman J."/>
            <person name="White O."/>
            <person name="Fraser C.M."/>
            <person name="Stuart K.D."/>
            <person name="Andersson B."/>
        </authorList>
    </citation>
    <scope>NUCLEOTIDE SEQUENCE [LARGE SCALE GENOMIC DNA]</scope>
    <source>
        <strain evidence="3 4">CL Brener</strain>
    </source>
</reference>
<sequence length="439" mass="49718">MMVFTINRFDFPLLRGCRFYFIFFYLFFISCPVYILPFYIFMRNKYYNALRQRDVLKIYMFCLHVVYYWFYPCVRVCLCVIRLNCLRGGFSGGGPLFFFFFLHSFYFLVWAPCLWMTPCVHLWGSLEGEGPRRNNKKQNEKGRAHPPRWWGVGAVFPGEEFYQMGGLFTRFISFMYFDRNDDAEGMQATPAPPFDVGVALEEVPPDVYLKRETAIKPSIPITGKQFLKLQEHVPPRFQGRRWRLLFCSGLHGFSRLALQHNCAEEIRSARGNERPAVLIVSAGSEGKILLGAYISCIPQTSNKKYVGTEESFLFCVPSPSSSSSSASSSEDDLRIFTAPADAANRYFMRCDNGAITFGGGGKGPALFLHSDFASVSCSTFCPTFGIRESLLLLNARPGGDGDAAVFDLPNDVHLEGGEPTTSVRAVQLWTIGDEYFSLL</sequence>
<evidence type="ECO:0000256" key="1">
    <source>
        <dbReference type="SAM" id="Phobius"/>
    </source>
</evidence>
<keyword evidence="4" id="KW-1185">Reference proteome</keyword>
<dbReference type="Pfam" id="PF07534">
    <property type="entry name" value="TLD"/>
    <property type="match status" value="1"/>
</dbReference>
<dbReference type="InParanoid" id="Q4DLR9"/>
<protein>
    <recommendedName>
        <fullName evidence="2">TLDc domain-containing protein</fullName>
    </recommendedName>
</protein>
<comment type="caution">
    <text evidence="3">The sequence shown here is derived from an EMBL/GenBank/DDBJ whole genome shotgun (WGS) entry which is preliminary data.</text>
</comment>
<dbReference type="SMART" id="SM00584">
    <property type="entry name" value="TLDc"/>
    <property type="match status" value="1"/>
</dbReference>
<dbReference type="PROSITE" id="PS51886">
    <property type="entry name" value="TLDC"/>
    <property type="match status" value="1"/>
</dbReference>
<dbReference type="PaxDb" id="353153-Q4DLR9"/>
<accession>Q4DLR9</accession>
<name>Q4DLR9_TRYCC</name>
<feature type="transmembrane region" description="Helical" evidence="1">
    <location>
        <begin position="20"/>
        <end position="41"/>
    </location>
</feature>
<feature type="transmembrane region" description="Helical" evidence="1">
    <location>
        <begin position="61"/>
        <end position="83"/>
    </location>
</feature>
<gene>
    <name evidence="3" type="ORF">Tc00.1047053509153.110</name>
</gene>
<feature type="transmembrane region" description="Helical" evidence="1">
    <location>
        <begin position="95"/>
        <end position="115"/>
    </location>
</feature>
<evidence type="ECO:0000259" key="2">
    <source>
        <dbReference type="PROSITE" id="PS51886"/>
    </source>
</evidence>
<dbReference type="GeneID" id="3547031"/>
<proteinExistence type="predicted"/>
<dbReference type="InterPro" id="IPR006571">
    <property type="entry name" value="TLDc_dom"/>
</dbReference>
<dbReference type="EMBL" id="AAHK01000346">
    <property type="protein sequence ID" value="EAN93478.1"/>
    <property type="molecule type" value="Genomic_DNA"/>
</dbReference>
<evidence type="ECO:0000313" key="4">
    <source>
        <dbReference type="Proteomes" id="UP000002296"/>
    </source>
</evidence>
<dbReference type="KEGG" id="tcr:509153.110"/>
<dbReference type="PANTHER" id="PTHR23354">
    <property type="entry name" value="NUCLEOLAR PROTEIN 7/ESTROGEN RECEPTOR COACTIVATOR-RELATED"/>
    <property type="match status" value="1"/>
</dbReference>
<evidence type="ECO:0000313" key="3">
    <source>
        <dbReference type="EMBL" id="EAN93478.1"/>
    </source>
</evidence>
<dbReference type="Proteomes" id="UP000002296">
    <property type="component" value="Unassembled WGS sequence"/>
</dbReference>
<keyword evidence="1" id="KW-1133">Transmembrane helix</keyword>
<feature type="domain" description="TLDc" evidence="2">
    <location>
        <begin position="219"/>
        <end position="432"/>
    </location>
</feature>
<keyword evidence="1" id="KW-0472">Membrane</keyword>
<organism evidence="3 4">
    <name type="scientific">Trypanosoma cruzi (strain CL Brener)</name>
    <dbReference type="NCBI Taxonomy" id="353153"/>
    <lineage>
        <taxon>Eukaryota</taxon>
        <taxon>Discoba</taxon>
        <taxon>Euglenozoa</taxon>
        <taxon>Kinetoplastea</taxon>
        <taxon>Metakinetoplastina</taxon>
        <taxon>Trypanosomatida</taxon>
        <taxon>Trypanosomatidae</taxon>
        <taxon>Trypanosoma</taxon>
        <taxon>Schizotrypanum</taxon>
    </lineage>
</organism>
<dbReference type="RefSeq" id="XP_815329.1">
    <property type="nucleotide sequence ID" value="XM_810236.1"/>
</dbReference>
<keyword evidence="1" id="KW-0812">Transmembrane</keyword>